<dbReference type="Proteomes" id="UP000192491">
    <property type="component" value="Unassembled WGS sequence"/>
</dbReference>
<evidence type="ECO:0000313" key="2">
    <source>
        <dbReference type="Proteomes" id="UP000192491"/>
    </source>
</evidence>
<dbReference type="EMBL" id="MTEJ01000005">
    <property type="protein sequence ID" value="OQX16370.1"/>
    <property type="molecule type" value="Genomic_DNA"/>
</dbReference>
<evidence type="ECO:0008006" key="3">
    <source>
        <dbReference type="Google" id="ProtNLM"/>
    </source>
</evidence>
<comment type="caution">
    <text evidence="1">The sequence shown here is derived from an EMBL/GenBank/DDBJ whole genome shotgun (WGS) entry which is preliminary data.</text>
</comment>
<dbReference type="SMART" id="SM01236">
    <property type="entry name" value="Haem_oxygenase_2"/>
    <property type="match status" value="2"/>
</dbReference>
<organism evidence="1 2">
    <name type="scientific">Thiothrix lacustris</name>
    <dbReference type="NCBI Taxonomy" id="525917"/>
    <lineage>
        <taxon>Bacteria</taxon>
        <taxon>Pseudomonadati</taxon>
        <taxon>Pseudomonadota</taxon>
        <taxon>Gammaproteobacteria</taxon>
        <taxon>Thiotrichales</taxon>
        <taxon>Thiotrichaceae</taxon>
        <taxon>Thiothrix</taxon>
    </lineage>
</organism>
<accession>A0A1Y1QXW5</accession>
<dbReference type="InterPro" id="IPR016084">
    <property type="entry name" value="Haem_Oase-like_multi-hlx"/>
</dbReference>
<name>A0A1Y1QXW5_9GAMM</name>
<protein>
    <recommendedName>
        <fullName evidence="3">Iron-containing redox enzyme family protein</fullName>
    </recommendedName>
</protein>
<proteinExistence type="predicted"/>
<gene>
    <name evidence="1" type="ORF">BWK73_04015</name>
</gene>
<dbReference type="Pfam" id="PF14518">
    <property type="entry name" value="Haem_oxygenas_2"/>
    <property type="match status" value="1"/>
</dbReference>
<dbReference type="AlphaFoldDB" id="A0A1Y1QXW5"/>
<evidence type="ECO:0000313" key="1">
    <source>
        <dbReference type="EMBL" id="OQX16370.1"/>
    </source>
</evidence>
<dbReference type="Gene3D" id="1.20.910.10">
    <property type="entry name" value="Heme oxygenase-like"/>
    <property type="match status" value="1"/>
</dbReference>
<reference evidence="1 2" key="1">
    <citation type="submission" date="2017-01" db="EMBL/GenBank/DDBJ databases">
        <title>Novel large sulfur bacteria in the metagenomes of groundwater-fed chemosynthetic microbial mats in the Lake Huron basin.</title>
        <authorList>
            <person name="Sharrar A.M."/>
            <person name="Flood B.E."/>
            <person name="Bailey J.V."/>
            <person name="Jones D.S."/>
            <person name="Biddanda B."/>
            <person name="Ruberg S.A."/>
            <person name="Marcus D.N."/>
            <person name="Dick G.J."/>
        </authorList>
    </citation>
    <scope>NUCLEOTIDE SEQUENCE [LARGE SCALE GENOMIC DNA]</scope>
    <source>
        <strain evidence="1">A8</strain>
    </source>
</reference>
<sequence length="780" mass="89376">MKALQIPSASRIEQRPVSLGKHAERYRQHYAALPQRELFYYLINEDEFPSVWPWAQQWVETHLQQARDWLASPDTVPSRLQVFTYSPEAFHERLAVLHQHQLALAPLLDKPLSTEQLHDVLKQYAPVALVDGCWLQNISTAATNHTAPVARLFQIYADRIGDGDTAKHYGKQYQELLRSARINLPDANTRLFSLNKELGDDAFTLPVFQLALSLFPRVCLPELLGFTLGHLFDTQDRLIRSLPEELMRHGLDGRYCQHYQLTVDVGRDAKLAQEAVELYLEACQDDAERQQQWQRIWTGLVVHAQLGERWMQSLHDALLKPTSRTPHQKMVALMHAKVPYARNLHRKRKVGGQLINDWFAQDPFDAEAFLKVLAASPYINVREPSKSLLLNRSINFGGPMFRIFTDDEQAVMLEWVESLGMATAADESAQTVDNSVTPVASKPVVMPLILDDAADLATYAKCSKRELYYHFVNADLYPDVLPTARKVAQQFFAQARAEMHKRSLPEHLRLFSYSHELFEARIRQIYDMEINAYEPFVAPSTVPREIMVWFTQQYAPFPMVDGSWVQHIAKAGVSHTEVSARLFRIYSDEVGNADTVKNHPNVYRQLLRDEGIDMPPTDALEFALQPTVKDFTFDLPLLTLSISLFPKAFLPEIIGVNLAIELSGLGKGYMQIIDELKYWKMNPYFFILHLTIDNIASGHTAVAMETVHVYLDQILATQGQAAMQREWERIWVGYLAFRQNMTRFDATLERQASLRFLIPLIKQNLKRGKEKKRRAMVAAG</sequence>